<evidence type="ECO:0000313" key="3">
    <source>
        <dbReference type="Proteomes" id="UP001159427"/>
    </source>
</evidence>
<feature type="domain" description="Gfd2/YDR514C-like C-terminal" evidence="1">
    <location>
        <begin position="163"/>
        <end position="312"/>
    </location>
</feature>
<keyword evidence="3" id="KW-1185">Reference proteome</keyword>
<dbReference type="PANTHER" id="PTHR28083:SF1">
    <property type="entry name" value="GOOD FOR FULL DBP5 ACTIVITY PROTEIN 2"/>
    <property type="match status" value="1"/>
</dbReference>
<dbReference type="Proteomes" id="UP001159427">
    <property type="component" value="Unassembled WGS sequence"/>
</dbReference>
<protein>
    <recommendedName>
        <fullName evidence="1">Gfd2/YDR514C-like C-terminal domain-containing protein</fullName>
    </recommendedName>
</protein>
<organism evidence="2 3">
    <name type="scientific">Porites evermanni</name>
    <dbReference type="NCBI Taxonomy" id="104178"/>
    <lineage>
        <taxon>Eukaryota</taxon>
        <taxon>Metazoa</taxon>
        <taxon>Cnidaria</taxon>
        <taxon>Anthozoa</taxon>
        <taxon>Hexacorallia</taxon>
        <taxon>Scleractinia</taxon>
        <taxon>Fungiina</taxon>
        <taxon>Poritidae</taxon>
        <taxon>Porites</taxon>
    </lineage>
</organism>
<accession>A0ABN8M5M6</accession>
<dbReference type="InterPro" id="IPR040151">
    <property type="entry name" value="Gfd2/YDR514C-like"/>
</dbReference>
<gene>
    <name evidence="2" type="ORF">PEVE_00024489</name>
</gene>
<sequence length="328" mass="38395">MPITFLNEKIEKMASANPDILYKFESMRTKWRRCFDEDKPDIAKTVRHFFGRQFYRKHKHSTYVIGELPDGIFLFVKPTMYQNLKKKIEEQIEETLPDVRPTTGATIIEEEKWFPDEQSFTEFLDAKREEHYKSVERRQQEANASLRRLRKTLKASPGAKILAFNLVVLEGDHNVVLEIGYTRTTLRDKPHQKRAFHYIIKENLRYENKDRNRFEFGTSERMSLEEAAAKVQEQIAAVNILVTHGGAQYAKLLNSCGISVTEKIMFDTQLLAMVLLQDRRLDLNNLKKLLVELEIPFNENVRLYNSGNYAFLNTAVFLKLKNIAISRK</sequence>
<evidence type="ECO:0000313" key="2">
    <source>
        <dbReference type="EMBL" id="CAH3024925.1"/>
    </source>
</evidence>
<name>A0ABN8M5M6_9CNID</name>
<comment type="caution">
    <text evidence="2">The sequence shown here is derived from an EMBL/GenBank/DDBJ whole genome shotgun (WGS) entry which is preliminary data.</text>
</comment>
<dbReference type="EMBL" id="CALNXI010000328">
    <property type="protein sequence ID" value="CAH3024925.1"/>
    <property type="molecule type" value="Genomic_DNA"/>
</dbReference>
<evidence type="ECO:0000259" key="1">
    <source>
        <dbReference type="Pfam" id="PF21762"/>
    </source>
</evidence>
<dbReference type="Pfam" id="PF21762">
    <property type="entry name" value="DEDDh_C"/>
    <property type="match status" value="1"/>
</dbReference>
<dbReference type="PANTHER" id="PTHR28083">
    <property type="entry name" value="GOOD FOR FULL DBP5 ACTIVITY PROTEIN 2"/>
    <property type="match status" value="1"/>
</dbReference>
<dbReference type="InterPro" id="IPR048519">
    <property type="entry name" value="Gfd2/YDR514C-like_C"/>
</dbReference>
<proteinExistence type="predicted"/>
<reference evidence="2 3" key="1">
    <citation type="submission" date="2022-05" db="EMBL/GenBank/DDBJ databases">
        <authorList>
            <consortium name="Genoscope - CEA"/>
            <person name="William W."/>
        </authorList>
    </citation>
    <scope>NUCLEOTIDE SEQUENCE [LARGE SCALE GENOMIC DNA]</scope>
</reference>